<evidence type="ECO:0000313" key="2">
    <source>
        <dbReference type="EMBL" id="KAJ7187478.1"/>
    </source>
</evidence>
<reference evidence="2" key="1">
    <citation type="submission" date="2023-03" db="EMBL/GenBank/DDBJ databases">
        <title>Massive genome expansion in bonnet fungi (Mycena s.s.) driven by repeated elements and novel gene families across ecological guilds.</title>
        <authorList>
            <consortium name="Lawrence Berkeley National Laboratory"/>
            <person name="Harder C.B."/>
            <person name="Miyauchi S."/>
            <person name="Viragh M."/>
            <person name="Kuo A."/>
            <person name="Thoen E."/>
            <person name="Andreopoulos B."/>
            <person name="Lu D."/>
            <person name="Skrede I."/>
            <person name="Drula E."/>
            <person name="Henrissat B."/>
            <person name="Morin E."/>
            <person name="Kohler A."/>
            <person name="Barry K."/>
            <person name="LaButti K."/>
            <person name="Morin E."/>
            <person name="Salamov A."/>
            <person name="Lipzen A."/>
            <person name="Mereny Z."/>
            <person name="Hegedus B."/>
            <person name="Baldrian P."/>
            <person name="Stursova M."/>
            <person name="Weitz H."/>
            <person name="Taylor A."/>
            <person name="Grigoriev I.V."/>
            <person name="Nagy L.G."/>
            <person name="Martin F."/>
            <person name="Kauserud H."/>
        </authorList>
    </citation>
    <scope>NUCLEOTIDE SEQUENCE</scope>
    <source>
        <strain evidence="2">9144</strain>
    </source>
</reference>
<evidence type="ECO:0000313" key="3">
    <source>
        <dbReference type="Proteomes" id="UP001219525"/>
    </source>
</evidence>
<organism evidence="2 3">
    <name type="scientific">Mycena pura</name>
    <dbReference type="NCBI Taxonomy" id="153505"/>
    <lineage>
        <taxon>Eukaryota</taxon>
        <taxon>Fungi</taxon>
        <taxon>Dikarya</taxon>
        <taxon>Basidiomycota</taxon>
        <taxon>Agaricomycotina</taxon>
        <taxon>Agaricomycetes</taxon>
        <taxon>Agaricomycetidae</taxon>
        <taxon>Agaricales</taxon>
        <taxon>Marasmiineae</taxon>
        <taxon>Mycenaceae</taxon>
        <taxon>Mycena</taxon>
    </lineage>
</organism>
<feature type="region of interest" description="Disordered" evidence="1">
    <location>
        <begin position="1"/>
        <end position="21"/>
    </location>
</feature>
<proteinExistence type="predicted"/>
<accession>A0AAD6Y0L7</accession>
<name>A0AAD6Y0L7_9AGAR</name>
<feature type="region of interest" description="Disordered" evidence="1">
    <location>
        <begin position="125"/>
        <end position="158"/>
    </location>
</feature>
<comment type="caution">
    <text evidence="2">The sequence shown here is derived from an EMBL/GenBank/DDBJ whole genome shotgun (WGS) entry which is preliminary data.</text>
</comment>
<keyword evidence="3" id="KW-1185">Reference proteome</keyword>
<sequence length="317" mass="33544">MISRREVTLRSTRSLERDRREVKSGLQKWGTGRQLECRGATPKAVGSDVGAAYKGTVQRRNRESMPPPRRWQWLPKPLPAQSPALPERPRAQVPPVDSSYSLDLLAPPAVGWSQEVGEAAGKVPGRYGGGDQGGARVKLGQARQAGRQAGQRPRAGSVGQWRAARACVMGTETEAALTVRDTPFWKGLGIERPSLCATAAMAAAIRVGQTRAGGGISSRWRAEKFDGEAGGGGSGRAAGGQHWGGGWAGRGGARVQPKAVRHMVTSRLGFFNTSNALVKIFGNLWPFLRPAQARGVAAKGFDGGTAQTPSLIAVIGL</sequence>
<dbReference type="Proteomes" id="UP001219525">
    <property type="component" value="Unassembled WGS sequence"/>
</dbReference>
<feature type="region of interest" description="Disordered" evidence="1">
    <location>
        <begin position="58"/>
        <end position="96"/>
    </location>
</feature>
<dbReference type="EMBL" id="JARJCW010000198">
    <property type="protein sequence ID" value="KAJ7187478.1"/>
    <property type="molecule type" value="Genomic_DNA"/>
</dbReference>
<feature type="compositionally biased region" description="Low complexity" evidence="1">
    <location>
        <begin position="140"/>
        <end position="156"/>
    </location>
</feature>
<evidence type="ECO:0000256" key="1">
    <source>
        <dbReference type="SAM" id="MobiDB-lite"/>
    </source>
</evidence>
<protein>
    <submittedName>
        <fullName evidence="2">Uncharacterized protein</fullName>
    </submittedName>
</protein>
<gene>
    <name evidence="2" type="ORF">GGX14DRAFT_409164</name>
</gene>
<dbReference type="AlphaFoldDB" id="A0AAD6Y0L7"/>